<gene>
    <name evidence="1" type="primary">dsdX</name>
    <name evidence="1" type="ORF">NCTC12475_01168</name>
</gene>
<dbReference type="GO" id="GO:0015128">
    <property type="term" value="F:gluconate transmembrane transporter activity"/>
    <property type="evidence" value="ECO:0007669"/>
    <property type="project" value="InterPro"/>
</dbReference>
<dbReference type="AlphaFoldDB" id="A0A381DJZ9"/>
<proteinExistence type="predicted"/>
<name>A0A381DJZ9_9BACT</name>
<dbReference type="OrthoDB" id="9787129at2"/>
<dbReference type="InterPro" id="IPR003474">
    <property type="entry name" value="Glcn_transporter"/>
</dbReference>
<reference evidence="1 2" key="1">
    <citation type="submission" date="2018-06" db="EMBL/GenBank/DDBJ databases">
        <authorList>
            <consortium name="Pathogen Informatics"/>
            <person name="Doyle S."/>
        </authorList>
    </citation>
    <scope>NUCLEOTIDE SEQUENCE [LARGE SCALE GENOMIC DNA]</scope>
    <source>
        <strain evidence="1 2">NCTC12475</strain>
    </source>
</reference>
<dbReference type="GO" id="GO:0005886">
    <property type="term" value="C:plasma membrane"/>
    <property type="evidence" value="ECO:0007669"/>
    <property type="project" value="TreeGrafter"/>
</dbReference>
<dbReference type="Proteomes" id="UP000254920">
    <property type="component" value="Unassembled WGS sequence"/>
</dbReference>
<organism evidence="1 2">
    <name type="scientific">Campylobacter sputorum subsp. sputorum</name>
    <dbReference type="NCBI Taxonomy" id="32024"/>
    <lineage>
        <taxon>Bacteria</taxon>
        <taxon>Pseudomonadati</taxon>
        <taxon>Campylobacterota</taxon>
        <taxon>Epsilonproteobacteria</taxon>
        <taxon>Campylobacterales</taxon>
        <taxon>Campylobacteraceae</taxon>
        <taxon>Campylobacter</taxon>
    </lineage>
</organism>
<dbReference type="PANTHER" id="PTHR30354">
    <property type="entry name" value="GNT FAMILY GLUCONATE TRANSPORTER"/>
    <property type="match status" value="1"/>
</dbReference>
<evidence type="ECO:0000313" key="1">
    <source>
        <dbReference type="EMBL" id="SUX10955.1"/>
    </source>
</evidence>
<sequence length="439" mass="46229">MSDFGLILTLIVAILLIVFMISKLKIHAFLTLSLASVFVAIVTGVKLDIITASLEKGIGSTLGFLAIIIGCGTILGKMLEISGGARVIADFLLNKLGKQRVNLVMVLVGFIAGIPVFVEVGFVLLVPLVLVVAKELKINPATIGISLATSLMTVHCIVPPHPAATAIVSTLKADMGMVIMLGLFTGLICAFVGGVVFMKFVKLPLNADIKLVKTDDIKDMPSFGISLFTILLPLILMLSKTIFLPLVEQSSSLSMIIKFIGDPIIALLISVFVAYYTLGIKRNLNMDNIFDITSSSFSPIAGVLLIIGAGGAFNEILVISGIGEALKNTLSTLPISPIFLAWLIALILHLAIGSATVAMLSAAGIVLPLLGSSTISPEIMCIAVGSGAIGATIVTDSLFWLVKEYLGISVSQMLRYFTTATTIASITGLAVSFILSFVF</sequence>
<dbReference type="EMBL" id="UFVD01000001">
    <property type="protein sequence ID" value="SUX10955.1"/>
    <property type="molecule type" value="Genomic_DNA"/>
</dbReference>
<accession>A0A381DJZ9</accession>
<dbReference type="GeneID" id="93089826"/>
<dbReference type="PIRSF" id="PIRSF002746">
    <property type="entry name" value="Gluconate_transporter"/>
    <property type="match status" value="1"/>
</dbReference>
<protein>
    <submittedName>
        <fullName evidence="1">GntT protein</fullName>
    </submittedName>
</protein>
<keyword evidence="2" id="KW-1185">Reference proteome</keyword>
<dbReference type="RefSeq" id="WP_089181744.1">
    <property type="nucleotide sequence ID" value="NZ_CP043427.1"/>
</dbReference>
<dbReference type="Pfam" id="PF02447">
    <property type="entry name" value="GntP_permease"/>
    <property type="match status" value="1"/>
</dbReference>
<dbReference type="PANTHER" id="PTHR30354:SF6">
    <property type="entry name" value="D-SERINE TRANSPORTER DSDX"/>
    <property type="match status" value="1"/>
</dbReference>
<dbReference type="NCBIfam" id="TIGR00791">
    <property type="entry name" value="gntP"/>
    <property type="match status" value="1"/>
</dbReference>
<evidence type="ECO:0000313" key="2">
    <source>
        <dbReference type="Proteomes" id="UP000254920"/>
    </source>
</evidence>